<evidence type="ECO:0000256" key="5">
    <source>
        <dbReference type="ARBA" id="ARBA00022516"/>
    </source>
</evidence>
<dbReference type="NCBIfam" id="TIGR00682">
    <property type="entry name" value="lpxK"/>
    <property type="match status" value="1"/>
</dbReference>
<keyword evidence="11 13" id="KW-0443">Lipid metabolism</keyword>
<dbReference type="HAMAP" id="MF_00409">
    <property type="entry name" value="LpxK"/>
    <property type="match status" value="1"/>
</dbReference>
<evidence type="ECO:0000256" key="9">
    <source>
        <dbReference type="ARBA" id="ARBA00022777"/>
    </source>
</evidence>
<dbReference type="Proteomes" id="UP001336250">
    <property type="component" value="Unassembled WGS sequence"/>
</dbReference>
<keyword evidence="15" id="KW-1185">Reference proteome</keyword>
<dbReference type="GO" id="GO:0009245">
    <property type="term" value="P:lipid A biosynthetic process"/>
    <property type="evidence" value="ECO:0007669"/>
    <property type="project" value="UniProtKB-UniRule"/>
</dbReference>
<sequence>MAAAPSSRIAAWVQRQWWRRPPTAGARLMQPLSWLYATLAAWHRQHTPAGPAPGVPVVVVGNLIAGGAGKTPTVIALVRLLRDAGWTPGVISRGYGRQAAGTAPVRADRPAAETGDEPLLIHLRTGAPVWVGRDRVAALQALRQAHPQVDIVVSDDGLQHHRLPRDAQVIVFDERGAGNGLLLPAGPLREPLPGEVPPRSLVLYNAAAASTPLPGWTAQRRLAGATALADWWAGAPAQPWSALLGRPVLATAGIAAPERFFTMLEREGLSIRRLPLPDHHGFAELPWPPGTADVVLTEKDAVKLRPERLAGAPRVWVATLDFEPPPGFAAALSALLPPPPTP</sequence>
<feature type="binding site" evidence="13">
    <location>
        <begin position="64"/>
        <end position="71"/>
    </location>
    <ligand>
        <name>ATP</name>
        <dbReference type="ChEBI" id="CHEBI:30616"/>
    </ligand>
</feature>
<evidence type="ECO:0000256" key="1">
    <source>
        <dbReference type="ARBA" id="ARBA00002274"/>
    </source>
</evidence>
<keyword evidence="6 13" id="KW-0441">Lipid A biosynthesis</keyword>
<gene>
    <name evidence="13 14" type="primary">lpxK</name>
    <name evidence="14" type="ORF">V4F39_18085</name>
</gene>
<evidence type="ECO:0000256" key="7">
    <source>
        <dbReference type="ARBA" id="ARBA00022679"/>
    </source>
</evidence>
<dbReference type="EC" id="2.7.1.130" evidence="3 13"/>
<keyword evidence="8 13" id="KW-0547">Nucleotide-binding</keyword>
<evidence type="ECO:0000256" key="12">
    <source>
        <dbReference type="ARBA" id="ARBA00029757"/>
    </source>
</evidence>
<dbReference type="GO" id="GO:0009244">
    <property type="term" value="P:lipopolysaccharide core region biosynthetic process"/>
    <property type="evidence" value="ECO:0007669"/>
    <property type="project" value="TreeGrafter"/>
</dbReference>
<dbReference type="SUPFAM" id="SSF52540">
    <property type="entry name" value="P-loop containing nucleoside triphosphate hydrolases"/>
    <property type="match status" value="1"/>
</dbReference>
<comment type="function">
    <text evidence="1 13">Transfers the gamma-phosphate of ATP to the 4'-position of a tetraacyldisaccharide 1-phosphate intermediate (termed DS-1-P) to form tetraacyldisaccharide 1,4'-bis-phosphate (lipid IVA).</text>
</comment>
<keyword evidence="9 13" id="KW-0418">Kinase</keyword>
<dbReference type="PANTHER" id="PTHR42724:SF1">
    <property type="entry name" value="TETRAACYLDISACCHARIDE 4'-KINASE, MITOCHONDRIAL-RELATED"/>
    <property type="match status" value="1"/>
</dbReference>
<organism evidence="14 15">
    <name type="scientific">Aquincola agrisoli</name>
    <dbReference type="NCBI Taxonomy" id="3119538"/>
    <lineage>
        <taxon>Bacteria</taxon>
        <taxon>Pseudomonadati</taxon>
        <taxon>Pseudomonadota</taxon>
        <taxon>Betaproteobacteria</taxon>
        <taxon>Burkholderiales</taxon>
        <taxon>Sphaerotilaceae</taxon>
        <taxon>Aquincola</taxon>
    </lineage>
</organism>
<evidence type="ECO:0000256" key="6">
    <source>
        <dbReference type="ARBA" id="ARBA00022556"/>
    </source>
</evidence>
<dbReference type="InterPro" id="IPR003758">
    <property type="entry name" value="LpxK"/>
</dbReference>
<protein>
    <recommendedName>
        <fullName evidence="4 13">Tetraacyldisaccharide 4'-kinase</fullName>
        <ecNumber evidence="3 13">2.7.1.130</ecNumber>
    </recommendedName>
    <alternativeName>
        <fullName evidence="12 13">Lipid A 4'-kinase</fullName>
    </alternativeName>
</protein>
<dbReference type="EMBL" id="JAZIBG010000036">
    <property type="protein sequence ID" value="MEF7615829.1"/>
    <property type="molecule type" value="Genomic_DNA"/>
</dbReference>
<comment type="caution">
    <text evidence="14">The sequence shown here is derived from an EMBL/GenBank/DDBJ whole genome shotgun (WGS) entry which is preliminary data.</text>
</comment>
<dbReference type="Pfam" id="PF02606">
    <property type="entry name" value="LpxK"/>
    <property type="match status" value="1"/>
</dbReference>
<comment type="similarity">
    <text evidence="13">Belongs to the LpxK family.</text>
</comment>
<evidence type="ECO:0000256" key="8">
    <source>
        <dbReference type="ARBA" id="ARBA00022741"/>
    </source>
</evidence>
<evidence type="ECO:0000256" key="4">
    <source>
        <dbReference type="ARBA" id="ARBA00016436"/>
    </source>
</evidence>
<dbReference type="AlphaFoldDB" id="A0AAW9QKA6"/>
<name>A0AAW9QKA6_9BURK</name>
<evidence type="ECO:0000256" key="2">
    <source>
        <dbReference type="ARBA" id="ARBA00004870"/>
    </source>
</evidence>
<dbReference type="GO" id="GO:0005524">
    <property type="term" value="F:ATP binding"/>
    <property type="evidence" value="ECO:0007669"/>
    <property type="project" value="UniProtKB-UniRule"/>
</dbReference>
<evidence type="ECO:0000256" key="11">
    <source>
        <dbReference type="ARBA" id="ARBA00023098"/>
    </source>
</evidence>
<reference evidence="14 15" key="1">
    <citation type="submission" date="2024-02" db="EMBL/GenBank/DDBJ databases">
        <title>Genome sequence of Aquincola sp. MAHUQ-54.</title>
        <authorList>
            <person name="Huq M.A."/>
        </authorList>
    </citation>
    <scope>NUCLEOTIDE SEQUENCE [LARGE SCALE GENOMIC DNA]</scope>
    <source>
        <strain evidence="14 15">MAHUQ-54</strain>
    </source>
</reference>
<evidence type="ECO:0000313" key="14">
    <source>
        <dbReference type="EMBL" id="MEF7615829.1"/>
    </source>
</evidence>
<dbReference type="GO" id="GO:0005886">
    <property type="term" value="C:plasma membrane"/>
    <property type="evidence" value="ECO:0007669"/>
    <property type="project" value="TreeGrafter"/>
</dbReference>
<comment type="pathway">
    <text evidence="2 13">Glycolipid biosynthesis; lipid IV(A) biosynthesis; lipid IV(A) from (3R)-3-hydroxytetradecanoyl-[acyl-carrier-protein] and UDP-N-acetyl-alpha-D-glucosamine: step 6/6.</text>
</comment>
<dbReference type="GO" id="GO:0009029">
    <property type="term" value="F:lipid-A 4'-kinase activity"/>
    <property type="evidence" value="ECO:0007669"/>
    <property type="project" value="UniProtKB-UniRule"/>
</dbReference>
<keyword evidence="5 13" id="KW-0444">Lipid biosynthesis</keyword>
<comment type="catalytic activity">
    <reaction evidence="13">
        <text>a lipid A disaccharide + ATP = a lipid IVA + ADP + H(+)</text>
        <dbReference type="Rhea" id="RHEA:67840"/>
        <dbReference type="ChEBI" id="CHEBI:15378"/>
        <dbReference type="ChEBI" id="CHEBI:30616"/>
        <dbReference type="ChEBI" id="CHEBI:176343"/>
        <dbReference type="ChEBI" id="CHEBI:176425"/>
        <dbReference type="ChEBI" id="CHEBI:456216"/>
        <dbReference type="EC" id="2.7.1.130"/>
    </reaction>
</comment>
<evidence type="ECO:0000256" key="10">
    <source>
        <dbReference type="ARBA" id="ARBA00022840"/>
    </source>
</evidence>
<evidence type="ECO:0000256" key="13">
    <source>
        <dbReference type="HAMAP-Rule" id="MF_00409"/>
    </source>
</evidence>
<evidence type="ECO:0000313" key="15">
    <source>
        <dbReference type="Proteomes" id="UP001336250"/>
    </source>
</evidence>
<keyword evidence="7 13" id="KW-0808">Transferase</keyword>
<dbReference type="PANTHER" id="PTHR42724">
    <property type="entry name" value="TETRAACYLDISACCHARIDE 4'-KINASE"/>
    <property type="match status" value="1"/>
</dbReference>
<dbReference type="InterPro" id="IPR027417">
    <property type="entry name" value="P-loop_NTPase"/>
</dbReference>
<proteinExistence type="inferred from homology"/>
<keyword evidence="10 13" id="KW-0067">ATP-binding</keyword>
<dbReference type="RefSeq" id="WP_332291157.1">
    <property type="nucleotide sequence ID" value="NZ_JAZIBG010000036.1"/>
</dbReference>
<evidence type="ECO:0000256" key="3">
    <source>
        <dbReference type="ARBA" id="ARBA00012071"/>
    </source>
</evidence>
<accession>A0AAW9QKA6</accession>